<protein>
    <submittedName>
        <fullName evidence="4">AAA family ATPase</fullName>
    </submittedName>
</protein>
<reference evidence="4" key="1">
    <citation type="submission" date="2023-06" db="EMBL/GenBank/DDBJ databases">
        <title>Draft Genome Sequences of Representative Paenibacillus Polymyxa, Bacillus cereus, Fictibacillus sp., and Brevibacillus agri Strains Isolated from Amazonian Dark Earth.</title>
        <authorList>
            <person name="Pellegrinetti T.A."/>
            <person name="Cunha I.C.M."/>
            <person name="Chaves M.G."/>
            <person name="Freitas A.S."/>
            <person name="Silva A.V.R."/>
            <person name="Tsai S.M."/>
            <person name="Mendes L.W."/>
        </authorList>
    </citation>
    <scope>NUCLEOTIDE SEQUENCE</scope>
    <source>
        <strain evidence="4">CENA-BCM004</strain>
    </source>
</reference>
<name>A0ABT8ED39_9BACL</name>
<keyword evidence="2" id="KW-0812">Transmembrane</keyword>
<dbReference type="SUPFAM" id="SSF52540">
    <property type="entry name" value="P-loop containing nucleoside triphosphate hydrolases"/>
    <property type="match status" value="1"/>
</dbReference>
<proteinExistence type="predicted"/>
<evidence type="ECO:0000256" key="1">
    <source>
        <dbReference type="SAM" id="Coils"/>
    </source>
</evidence>
<keyword evidence="2" id="KW-0472">Membrane</keyword>
<dbReference type="InterPro" id="IPR027417">
    <property type="entry name" value="P-loop_NTPase"/>
</dbReference>
<evidence type="ECO:0000313" key="4">
    <source>
        <dbReference type="EMBL" id="MDN4075754.1"/>
    </source>
</evidence>
<dbReference type="EMBL" id="JAUHLN010000006">
    <property type="protein sequence ID" value="MDN4075754.1"/>
    <property type="molecule type" value="Genomic_DNA"/>
</dbReference>
<keyword evidence="5" id="KW-1185">Reference proteome</keyword>
<dbReference type="Gene3D" id="3.40.50.300">
    <property type="entry name" value="P-loop containing nucleotide triphosphate hydrolases"/>
    <property type="match status" value="2"/>
</dbReference>
<comment type="caution">
    <text evidence="4">The sequence shown here is derived from an EMBL/GenBank/DDBJ whole genome shotgun (WGS) entry which is preliminary data.</text>
</comment>
<organism evidence="4 5">
    <name type="scientific">Fictibacillus terranigra</name>
    <dbReference type="NCBI Taxonomy" id="3058424"/>
    <lineage>
        <taxon>Bacteria</taxon>
        <taxon>Bacillati</taxon>
        <taxon>Bacillota</taxon>
        <taxon>Bacilli</taxon>
        <taxon>Bacillales</taxon>
        <taxon>Fictibacillaceae</taxon>
        <taxon>Fictibacillus</taxon>
    </lineage>
</organism>
<dbReference type="InterPro" id="IPR038734">
    <property type="entry name" value="YhaN_AAA"/>
</dbReference>
<feature type="coiled-coil region" evidence="1">
    <location>
        <begin position="635"/>
        <end position="712"/>
    </location>
</feature>
<dbReference type="PANTHER" id="PTHR41259:SF1">
    <property type="entry name" value="DOUBLE-STRAND BREAK REPAIR RAD50 ATPASE, PUTATIVE-RELATED"/>
    <property type="match status" value="1"/>
</dbReference>
<feature type="domain" description="YhaN AAA" evidence="3">
    <location>
        <begin position="1"/>
        <end position="198"/>
    </location>
</feature>
<gene>
    <name evidence="4" type="ORF">QYF49_22590</name>
</gene>
<dbReference type="PANTHER" id="PTHR41259">
    <property type="entry name" value="DOUBLE-STRAND BREAK REPAIR RAD50 ATPASE, PUTATIVE-RELATED"/>
    <property type="match status" value="1"/>
</dbReference>
<feature type="coiled-coil region" evidence="1">
    <location>
        <begin position="184"/>
        <end position="235"/>
    </location>
</feature>
<keyword evidence="2" id="KW-1133">Transmembrane helix</keyword>
<evidence type="ECO:0000259" key="3">
    <source>
        <dbReference type="Pfam" id="PF13514"/>
    </source>
</evidence>
<feature type="transmembrane region" description="Helical" evidence="2">
    <location>
        <begin position="471"/>
        <end position="490"/>
    </location>
</feature>
<dbReference type="Pfam" id="PF13514">
    <property type="entry name" value="AAA_27"/>
    <property type="match status" value="1"/>
</dbReference>
<feature type="transmembrane region" description="Helical" evidence="2">
    <location>
        <begin position="496"/>
        <end position="514"/>
    </location>
</feature>
<keyword evidence="1" id="KW-0175">Coiled coil</keyword>
<dbReference type="Proteomes" id="UP001168694">
    <property type="component" value="Unassembled WGS sequence"/>
</dbReference>
<dbReference type="RefSeq" id="WP_290401854.1">
    <property type="nucleotide sequence ID" value="NZ_JAUHLN010000006.1"/>
</dbReference>
<feature type="coiled-coil region" evidence="1">
    <location>
        <begin position="780"/>
        <end position="821"/>
    </location>
</feature>
<evidence type="ECO:0000313" key="5">
    <source>
        <dbReference type="Proteomes" id="UP001168694"/>
    </source>
</evidence>
<accession>A0ABT8ED39</accession>
<evidence type="ECO:0000256" key="2">
    <source>
        <dbReference type="SAM" id="Phobius"/>
    </source>
</evidence>
<sequence>MWIKKLHIYHFGKFQNLKLYDLSQGAGFIFGKNEAGKSTLMSFIRCMLFGFPSKLTNERRYEPRDGNRMGGSITLWTESHGEVTIERVAGKAAGDVTVYLGNGGQADENILQSLLKGLDRSLFQGIYCFDIDGLQEIEKISRDRLGNYLLGAGMTGSKELQELEAMLEKQQAALFKPGGRKPVINEMLHELQRAEEDLLKWKRKIAEFQPAAIELKEVKNAINGAEKEKVLHQERWYEFQKWKSVLPSLQKWKETKLALDHLPEEDFPENGLQRLDYWQEKLVDLEGDLSVCRNKTTEIEKQLANLAINESVLEEETRIETAGQKIHDLEGYLTEKAGLIQKGELLSKEIHRLIRETDYDADELNISELNNGLAAKNELVLLIKKQALLQQKREWLDQELSASRSRLEAAEERATLAKGKLLDEAKFLELKGRADHDKTFRRLLLEKEQIQIRMKNAEGDSQTRSNPRKKTWISGGALLIFISAIILYLVSKGEMAGALLSIVAIGAGFLFWMLTRTAQTEKERLPDLLSQHQRLEEQLSGISSFDELDRLQTQWLEEQAKLKDYDRLLEETKLLEQSYQQNAADYDKLELEEYNIEAGIQEWCRENGFNGSWQHLLLPGYFEMIEKLKELWMEKGQLEEKLSQVQQNCSFISEEVNLLSEQLGLSAFASYPEKIGQAKMLLQQEKEKQRKLEALLDAKEAALENEQELLTKQLSYSAEKARLFQLACADDEEMYRKKGEEAILRKKTQEQLLQTEMQLQAYGYKDEEISILSDRLLDKSFNLEKEIAATEATLKETEQELESLKDKSADLSLRLGQLEEEGSYSECVQRYETLKDTLQEHARKWTIYKTAADLLKQTKEQFHTERLPAIIQKASMYFSRITDGKYAKVLLAGEKEGLVIERNDGVRFHPGELSRGTAEQLYLCVRLALASLHQRDSMPLIMDDVTVNFDTMRTKQTLDLLMEIGKTHQVIFFTCHEALIGDRPSEPVIQLKDFQSVGSGEGAFL</sequence>